<dbReference type="PANTHER" id="PTHR12428:SF65">
    <property type="entry name" value="CYTOCHROME C OXIDASE ASSEMBLY PROTEIN COX18, MITOCHONDRIAL"/>
    <property type="match status" value="1"/>
</dbReference>
<protein>
    <recommendedName>
        <fullName evidence="9">Mitochondrial export translocase Oxa2</fullName>
    </recommendedName>
</protein>
<keyword evidence="8" id="KW-1185">Reference proteome</keyword>
<dbReference type="STRING" id="1036612.A0A1L9TIV3"/>
<evidence type="ECO:0000256" key="3">
    <source>
        <dbReference type="ARBA" id="ARBA00022692"/>
    </source>
</evidence>
<feature type="transmembrane region" description="Helical" evidence="6">
    <location>
        <begin position="251"/>
        <end position="271"/>
    </location>
</feature>
<evidence type="ECO:0000256" key="4">
    <source>
        <dbReference type="ARBA" id="ARBA00022989"/>
    </source>
</evidence>
<keyword evidence="5 6" id="KW-0472">Membrane</keyword>
<sequence>MRACHRLPRTVHFQQVRGFHQTRPAPFINEVLDGTSAFVHGVHSVSHLPWVLSLPLTAFLVRMTVALPLQIFTKVQARKDSDLSPILTAWRQHHQRRAALDSSSKRLLPSQLTAMVTRNLKEQHKSLRQRWGVYRFWRPANFLQMPVWIAVMESIRAMSGIDRGLVPYLLSKLEPSSSSESSALHLAVEPSLATEGALWFPDLLAGDPTGILPTLLTVSILANVRAGWKAPKMKEIADLPRLEMTKHLSTIGLRTFIQALALNIGVASYWYGMPAALMVYWITSTNIATLQTFLLQKYMFPTPSLKPWRPISIGISSAGTKVQSDK</sequence>
<reference evidence="8" key="1">
    <citation type="journal article" date="2017" name="Genome Biol.">
        <title>Comparative genomics reveals high biological diversity and specific adaptations in the industrially and medically important fungal genus Aspergillus.</title>
        <authorList>
            <person name="de Vries R.P."/>
            <person name="Riley R."/>
            <person name="Wiebenga A."/>
            <person name="Aguilar-Osorio G."/>
            <person name="Amillis S."/>
            <person name="Uchima C.A."/>
            <person name="Anderluh G."/>
            <person name="Asadollahi M."/>
            <person name="Askin M."/>
            <person name="Barry K."/>
            <person name="Battaglia E."/>
            <person name="Bayram O."/>
            <person name="Benocci T."/>
            <person name="Braus-Stromeyer S.A."/>
            <person name="Caldana C."/>
            <person name="Canovas D."/>
            <person name="Cerqueira G.C."/>
            <person name="Chen F."/>
            <person name="Chen W."/>
            <person name="Choi C."/>
            <person name="Clum A."/>
            <person name="Dos Santos R.A."/>
            <person name="Damasio A.R."/>
            <person name="Diallinas G."/>
            <person name="Emri T."/>
            <person name="Fekete E."/>
            <person name="Flipphi M."/>
            <person name="Freyberg S."/>
            <person name="Gallo A."/>
            <person name="Gournas C."/>
            <person name="Habgood R."/>
            <person name="Hainaut M."/>
            <person name="Harispe M.L."/>
            <person name="Henrissat B."/>
            <person name="Hilden K.S."/>
            <person name="Hope R."/>
            <person name="Hossain A."/>
            <person name="Karabika E."/>
            <person name="Karaffa L."/>
            <person name="Karanyi Z."/>
            <person name="Krasevec N."/>
            <person name="Kuo A."/>
            <person name="Kusch H."/>
            <person name="LaButti K."/>
            <person name="Lagendijk E.L."/>
            <person name="Lapidus A."/>
            <person name="Levasseur A."/>
            <person name="Lindquist E."/>
            <person name="Lipzen A."/>
            <person name="Logrieco A.F."/>
            <person name="MacCabe A."/>
            <person name="Maekelae M.R."/>
            <person name="Malavazi I."/>
            <person name="Melin P."/>
            <person name="Meyer V."/>
            <person name="Mielnichuk N."/>
            <person name="Miskei M."/>
            <person name="Molnar A.P."/>
            <person name="Mule G."/>
            <person name="Ngan C.Y."/>
            <person name="Orejas M."/>
            <person name="Orosz E."/>
            <person name="Ouedraogo J.P."/>
            <person name="Overkamp K.M."/>
            <person name="Park H.-S."/>
            <person name="Perrone G."/>
            <person name="Piumi F."/>
            <person name="Punt P.J."/>
            <person name="Ram A.F."/>
            <person name="Ramon A."/>
            <person name="Rauscher S."/>
            <person name="Record E."/>
            <person name="Riano-Pachon D.M."/>
            <person name="Robert V."/>
            <person name="Roehrig J."/>
            <person name="Ruller R."/>
            <person name="Salamov A."/>
            <person name="Salih N.S."/>
            <person name="Samson R.A."/>
            <person name="Sandor E."/>
            <person name="Sanguinetti M."/>
            <person name="Schuetze T."/>
            <person name="Sepcic K."/>
            <person name="Shelest E."/>
            <person name="Sherlock G."/>
            <person name="Sophianopoulou V."/>
            <person name="Squina F.M."/>
            <person name="Sun H."/>
            <person name="Susca A."/>
            <person name="Todd R.B."/>
            <person name="Tsang A."/>
            <person name="Unkles S.E."/>
            <person name="van de Wiele N."/>
            <person name="van Rossen-Uffink D."/>
            <person name="Oliveira J.V."/>
            <person name="Vesth T.C."/>
            <person name="Visser J."/>
            <person name="Yu J.-H."/>
            <person name="Zhou M."/>
            <person name="Andersen M.R."/>
            <person name="Archer D.B."/>
            <person name="Baker S.E."/>
            <person name="Benoit I."/>
            <person name="Brakhage A.A."/>
            <person name="Braus G.H."/>
            <person name="Fischer R."/>
            <person name="Frisvad J.C."/>
            <person name="Goldman G.H."/>
            <person name="Houbraken J."/>
            <person name="Oakley B."/>
            <person name="Pocsi I."/>
            <person name="Scazzocchio C."/>
            <person name="Seiboth B."/>
            <person name="vanKuyk P.A."/>
            <person name="Wortman J."/>
            <person name="Dyer P.S."/>
            <person name="Grigoriev I.V."/>
        </authorList>
    </citation>
    <scope>NUCLEOTIDE SEQUENCE [LARGE SCALE GENOMIC DNA]</scope>
    <source>
        <strain evidence="8">CBS 593.65</strain>
    </source>
</reference>
<dbReference type="PANTHER" id="PTHR12428">
    <property type="entry name" value="OXA1"/>
    <property type="match status" value="1"/>
</dbReference>
<dbReference type="VEuPathDB" id="FungiDB:ASPSYDRAFT_56969"/>
<dbReference type="GO" id="GO:0032979">
    <property type="term" value="P:protein insertion into mitochondrial inner membrane from matrix"/>
    <property type="evidence" value="ECO:0007669"/>
    <property type="project" value="TreeGrafter"/>
</dbReference>
<dbReference type="Proteomes" id="UP000184356">
    <property type="component" value="Unassembled WGS sequence"/>
</dbReference>
<evidence type="ECO:0000256" key="5">
    <source>
        <dbReference type="ARBA" id="ARBA00023136"/>
    </source>
</evidence>
<dbReference type="InterPro" id="IPR001708">
    <property type="entry name" value="YidC/ALB3/OXA1/COX18"/>
</dbReference>
<dbReference type="EMBL" id="KV878585">
    <property type="protein sequence ID" value="OJJ59364.1"/>
    <property type="molecule type" value="Genomic_DNA"/>
</dbReference>
<name>A0A1L9TIV3_9EURO</name>
<organism evidence="7 8">
    <name type="scientific">Aspergillus sydowii CBS 593.65</name>
    <dbReference type="NCBI Taxonomy" id="1036612"/>
    <lineage>
        <taxon>Eukaryota</taxon>
        <taxon>Fungi</taxon>
        <taxon>Dikarya</taxon>
        <taxon>Ascomycota</taxon>
        <taxon>Pezizomycotina</taxon>
        <taxon>Eurotiomycetes</taxon>
        <taxon>Eurotiomycetidae</taxon>
        <taxon>Eurotiales</taxon>
        <taxon>Aspergillaceae</taxon>
        <taxon>Aspergillus</taxon>
        <taxon>Aspergillus subgen. Nidulantes</taxon>
    </lineage>
</organism>
<comment type="subcellular location">
    <subcellularLocation>
        <location evidence="1">Membrane</location>
        <topology evidence="1">Multi-pass membrane protein</topology>
    </subcellularLocation>
</comment>
<dbReference type="GeneID" id="63765370"/>
<evidence type="ECO:0000313" key="8">
    <source>
        <dbReference type="Proteomes" id="UP000184356"/>
    </source>
</evidence>
<gene>
    <name evidence="7" type="ORF">ASPSYDRAFT_56969</name>
</gene>
<keyword evidence="4 6" id="KW-1133">Transmembrane helix</keyword>
<dbReference type="AlphaFoldDB" id="A0A1L9TIV3"/>
<keyword evidence="3 6" id="KW-0812">Transmembrane</keyword>
<dbReference type="GO" id="GO:0032977">
    <property type="term" value="F:membrane insertase activity"/>
    <property type="evidence" value="ECO:0007669"/>
    <property type="project" value="InterPro"/>
</dbReference>
<dbReference type="OrthoDB" id="2148490at2759"/>
<evidence type="ECO:0000256" key="1">
    <source>
        <dbReference type="ARBA" id="ARBA00004141"/>
    </source>
</evidence>
<accession>A0A1L9TIV3</accession>
<dbReference type="GO" id="GO:0033617">
    <property type="term" value="P:mitochondrial respiratory chain complex IV assembly"/>
    <property type="evidence" value="ECO:0007669"/>
    <property type="project" value="TreeGrafter"/>
</dbReference>
<dbReference type="GO" id="GO:0005743">
    <property type="term" value="C:mitochondrial inner membrane"/>
    <property type="evidence" value="ECO:0007669"/>
    <property type="project" value="TreeGrafter"/>
</dbReference>
<evidence type="ECO:0000256" key="2">
    <source>
        <dbReference type="ARBA" id="ARBA00009877"/>
    </source>
</evidence>
<comment type="similarity">
    <text evidence="2">Belongs to the OXA1/ALB3/YidC family.</text>
</comment>
<proteinExistence type="inferred from homology"/>
<evidence type="ECO:0008006" key="9">
    <source>
        <dbReference type="Google" id="ProtNLM"/>
    </source>
</evidence>
<dbReference type="RefSeq" id="XP_040703170.1">
    <property type="nucleotide sequence ID" value="XM_040849297.1"/>
</dbReference>
<evidence type="ECO:0000313" key="7">
    <source>
        <dbReference type="EMBL" id="OJJ59364.1"/>
    </source>
</evidence>
<evidence type="ECO:0000256" key="6">
    <source>
        <dbReference type="SAM" id="Phobius"/>
    </source>
</evidence>